<dbReference type="RefSeq" id="WP_066174363.1">
    <property type="nucleotide sequence ID" value="NZ_LQZT01000001.1"/>
</dbReference>
<sequence>MALVEIDHVTKRYDHLEVISDFSLDIEEHEVICLIGPSGCGKSTLLRCVNRLEEISSGEIRIHGDRITGPGVDLDRLRRDIGIVFQGYNLFPHMTVLENTILAPTKVLGMSRREAEEKAMAFLERIALTHKANDYPDRLSGGQQQRVAIVRALMMEPMLLLLDEITSALDPELVSEVLDIVRDLAAGGMTMILATHEMGFAREVADRICFLQAGKVYEQGPPADILGNPQGERTQAFLRSLRKAGRL</sequence>
<accession>A0A1C1Z179</accession>
<evidence type="ECO:0000256" key="8">
    <source>
        <dbReference type="ARBA" id="ARBA00023136"/>
    </source>
</evidence>
<organism evidence="10 11">
    <name type="scientific">Hoeflea olei</name>
    <dbReference type="NCBI Taxonomy" id="1480615"/>
    <lineage>
        <taxon>Bacteria</taxon>
        <taxon>Pseudomonadati</taxon>
        <taxon>Pseudomonadota</taxon>
        <taxon>Alphaproteobacteria</taxon>
        <taxon>Hyphomicrobiales</taxon>
        <taxon>Rhizobiaceae</taxon>
        <taxon>Hoeflea</taxon>
    </lineage>
</organism>
<dbReference type="EMBL" id="LQZT01000001">
    <property type="protein sequence ID" value="OCW59501.1"/>
    <property type="molecule type" value="Genomic_DNA"/>
</dbReference>
<keyword evidence="3" id="KW-0813">Transport</keyword>
<evidence type="ECO:0000256" key="7">
    <source>
        <dbReference type="ARBA" id="ARBA00022970"/>
    </source>
</evidence>
<evidence type="ECO:0000256" key="1">
    <source>
        <dbReference type="ARBA" id="ARBA00004202"/>
    </source>
</evidence>
<dbReference type="InterPro" id="IPR027417">
    <property type="entry name" value="P-loop_NTPase"/>
</dbReference>
<dbReference type="SMART" id="SM00382">
    <property type="entry name" value="AAA"/>
    <property type="match status" value="1"/>
</dbReference>
<dbReference type="InterPro" id="IPR030679">
    <property type="entry name" value="ABC_ATPase_HisP-typ"/>
</dbReference>
<dbReference type="InterPro" id="IPR050086">
    <property type="entry name" value="MetN_ABC_transporter-like"/>
</dbReference>
<evidence type="ECO:0000256" key="4">
    <source>
        <dbReference type="ARBA" id="ARBA00022475"/>
    </source>
</evidence>
<evidence type="ECO:0000256" key="6">
    <source>
        <dbReference type="ARBA" id="ARBA00022840"/>
    </source>
</evidence>
<dbReference type="PROSITE" id="PS50893">
    <property type="entry name" value="ABC_TRANSPORTER_2"/>
    <property type="match status" value="1"/>
</dbReference>
<dbReference type="GO" id="GO:0005886">
    <property type="term" value="C:plasma membrane"/>
    <property type="evidence" value="ECO:0007669"/>
    <property type="project" value="UniProtKB-SubCell"/>
</dbReference>
<dbReference type="FunFam" id="3.40.50.300:FF:000020">
    <property type="entry name" value="Amino acid ABC transporter ATP-binding component"/>
    <property type="match status" value="1"/>
</dbReference>
<dbReference type="PROSITE" id="PS00211">
    <property type="entry name" value="ABC_TRANSPORTER_1"/>
    <property type="match status" value="1"/>
</dbReference>
<dbReference type="InterPro" id="IPR017871">
    <property type="entry name" value="ABC_transporter-like_CS"/>
</dbReference>
<dbReference type="SUPFAM" id="SSF52540">
    <property type="entry name" value="P-loop containing nucleoside triphosphate hydrolases"/>
    <property type="match status" value="1"/>
</dbReference>
<dbReference type="Pfam" id="PF00005">
    <property type="entry name" value="ABC_tran"/>
    <property type="match status" value="1"/>
</dbReference>
<evidence type="ECO:0000313" key="11">
    <source>
        <dbReference type="Proteomes" id="UP000094795"/>
    </source>
</evidence>
<comment type="subcellular location">
    <subcellularLocation>
        <location evidence="1">Cell membrane</location>
        <topology evidence="1">Peripheral membrane protein</topology>
    </subcellularLocation>
</comment>
<keyword evidence="7" id="KW-0029">Amino-acid transport</keyword>
<comment type="similarity">
    <text evidence="2">Belongs to the ABC transporter superfamily.</text>
</comment>
<keyword evidence="6 10" id="KW-0067">ATP-binding</keyword>
<dbReference type="InterPro" id="IPR003593">
    <property type="entry name" value="AAA+_ATPase"/>
</dbReference>
<dbReference type="Gene3D" id="3.40.50.300">
    <property type="entry name" value="P-loop containing nucleotide triphosphate hydrolases"/>
    <property type="match status" value="1"/>
</dbReference>
<feature type="domain" description="ABC transporter" evidence="9">
    <location>
        <begin position="4"/>
        <end position="238"/>
    </location>
</feature>
<reference evidence="10 11" key="1">
    <citation type="submission" date="2015-12" db="EMBL/GenBank/DDBJ databases">
        <authorList>
            <person name="Shamseldin A."/>
            <person name="Moawad H."/>
            <person name="Abd El-Rahim W.M."/>
            <person name="Sadowsky M.J."/>
        </authorList>
    </citation>
    <scope>NUCLEOTIDE SEQUENCE [LARGE SCALE GENOMIC DNA]</scope>
    <source>
        <strain evidence="10 11">JC234</strain>
    </source>
</reference>
<evidence type="ECO:0000256" key="5">
    <source>
        <dbReference type="ARBA" id="ARBA00022741"/>
    </source>
</evidence>
<dbReference type="GO" id="GO:0016887">
    <property type="term" value="F:ATP hydrolysis activity"/>
    <property type="evidence" value="ECO:0007669"/>
    <property type="project" value="InterPro"/>
</dbReference>
<evidence type="ECO:0000313" key="10">
    <source>
        <dbReference type="EMBL" id="OCW59501.1"/>
    </source>
</evidence>
<name>A0A1C1Z179_9HYPH</name>
<comment type="caution">
    <text evidence="10">The sequence shown here is derived from an EMBL/GenBank/DDBJ whole genome shotgun (WGS) entry which is preliminary data.</text>
</comment>
<keyword evidence="5" id="KW-0547">Nucleotide-binding</keyword>
<keyword evidence="8" id="KW-0472">Membrane</keyword>
<protein>
    <submittedName>
        <fullName evidence="10">Peptide ABC transporter ATP-binding protein</fullName>
    </submittedName>
</protein>
<dbReference type="PIRSF" id="PIRSF039085">
    <property type="entry name" value="ABC_ATPase_HisP"/>
    <property type="match status" value="1"/>
</dbReference>
<dbReference type="Proteomes" id="UP000094795">
    <property type="component" value="Unassembled WGS sequence"/>
</dbReference>
<dbReference type="GO" id="GO:0015424">
    <property type="term" value="F:ABC-type amino acid transporter activity"/>
    <property type="evidence" value="ECO:0007669"/>
    <property type="project" value="InterPro"/>
</dbReference>
<evidence type="ECO:0000259" key="9">
    <source>
        <dbReference type="PROSITE" id="PS50893"/>
    </source>
</evidence>
<dbReference type="PANTHER" id="PTHR43166:SF9">
    <property type="entry name" value="GLUTAMATE_ASPARTATE IMPORT ATP-BINDING PROTEIN GLTL"/>
    <property type="match status" value="1"/>
</dbReference>
<dbReference type="STRING" id="1480615.AWJ14_10815"/>
<dbReference type="AlphaFoldDB" id="A0A1C1Z179"/>
<dbReference type="PANTHER" id="PTHR43166">
    <property type="entry name" value="AMINO ACID IMPORT ATP-BINDING PROTEIN"/>
    <property type="match status" value="1"/>
</dbReference>
<evidence type="ECO:0000256" key="3">
    <source>
        <dbReference type="ARBA" id="ARBA00022448"/>
    </source>
</evidence>
<dbReference type="InterPro" id="IPR003439">
    <property type="entry name" value="ABC_transporter-like_ATP-bd"/>
</dbReference>
<keyword evidence="11" id="KW-1185">Reference proteome</keyword>
<gene>
    <name evidence="10" type="ORF">AWJ14_10815</name>
</gene>
<proteinExistence type="inferred from homology"/>
<keyword evidence="4" id="KW-1003">Cell membrane</keyword>
<dbReference type="OrthoDB" id="9802264at2"/>
<evidence type="ECO:0000256" key="2">
    <source>
        <dbReference type="ARBA" id="ARBA00005417"/>
    </source>
</evidence>
<dbReference type="GO" id="GO:0005524">
    <property type="term" value="F:ATP binding"/>
    <property type="evidence" value="ECO:0007669"/>
    <property type="project" value="UniProtKB-KW"/>
</dbReference>